<gene>
    <name evidence="14" type="primary">uppP</name>
    <name evidence="15" type="ORF">FSDG_01863</name>
</gene>
<dbReference type="InterPro" id="IPR003824">
    <property type="entry name" value="UppP"/>
</dbReference>
<keyword evidence="6 14" id="KW-0812">Transmembrane</keyword>
<evidence type="ECO:0000256" key="1">
    <source>
        <dbReference type="ARBA" id="ARBA00004651"/>
    </source>
</evidence>
<keyword evidence="14" id="KW-0961">Cell wall biogenesis/degradation</keyword>
<organism evidence="15">
    <name type="scientific">Fusobacterium animalis 7_1</name>
    <dbReference type="NCBI Taxonomy" id="457405"/>
    <lineage>
        <taxon>Bacteria</taxon>
        <taxon>Fusobacteriati</taxon>
        <taxon>Fusobacteriota</taxon>
        <taxon>Fusobacteriia</taxon>
        <taxon>Fusobacteriales</taxon>
        <taxon>Fusobacteriaceae</taxon>
        <taxon>Fusobacterium</taxon>
    </lineage>
</organism>
<evidence type="ECO:0000313" key="16">
    <source>
        <dbReference type="Proteomes" id="UP000002799"/>
    </source>
</evidence>
<evidence type="ECO:0000256" key="12">
    <source>
        <dbReference type="ARBA" id="ARBA00032932"/>
    </source>
</evidence>
<dbReference type="AlphaFoldDB" id="A0A140PV79"/>
<dbReference type="KEGG" id="fne:FSDG_01863"/>
<dbReference type="Proteomes" id="UP000002799">
    <property type="component" value="Chromosome"/>
</dbReference>
<feature type="transmembrane region" description="Helical" evidence="14">
    <location>
        <begin position="193"/>
        <end position="211"/>
    </location>
</feature>
<keyword evidence="14" id="KW-0573">Peptidoglycan synthesis</keyword>
<evidence type="ECO:0000256" key="5">
    <source>
        <dbReference type="ARBA" id="ARBA00022475"/>
    </source>
</evidence>
<feature type="transmembrane region" description="Helical" evidence="14">
    <location>
        <begin position="47"/>
        <end position="64"/>
    </location>
</feature>
<feature type="transmembrane region" description="Helical" evidence="14">
    <location>
        <begin position="114"/>
        <end position="135"/>
    </location>
</feature>
<dbReference type="NCBIfam" id="NF001390">
    <property type="entry name" value="PRK00281.1-4"/>
    <property type="match status" value="1"/>
</dbReference>
<evidence type="ECO:0000256" key="7">
    <source>
        <dbReference type="ARBA" id="ARBA00022801"/>
    </source>
</evidence>
<dbReference type="GO" id="GO:0008360">
    <property type="term" value="P:regulation of cell shape"/>
    <property type="evidence" value="ECO:0007669"/>
    <property type="project" value="UniProtKB-KW"/>
</dbReference>
<dbReference type="EMBL" id="CP007062">
    <property type="protein sequence ID" value="EEO43304.2"/>
    <property type="molecule type" value="Genomic_DNA"/>
</dbReference>
<sequence length="272" mass="30428">MNAIILVVILAIVEGITEFLPVSSTGHMILVNKLIGGEYLSPTFRNSFLIIIQLGAILSVVVYFWKDISPFVRTKKEFVLRFRLWLKIIVGVLPAMVIGLLLDDIIDKYFLDNVFVVAITLITYGVIFIGIEVVYKLKNIKPKVKRFAGLKYRTAFLIGLFQCLAMIPGTSRSGATIIGALLLGLSRPLAAEFSFYLAIPTMFGATALKLFKNGLAFTEMEWSYLALGSAIAFVVAYIVIKWFMDFIKKRSFASFGLYRIILGIVVIILLLY</sequence>
<comment type="function">
    <text evidence="14">Catalyzes the dephosphorylation of undecaprenyl diphosphate (UPP). Confers resistance to bacitracin.</text>
</comment>
<evidence type="ECO:0000256" key="6">
    <source>
        <dbReference type="ARBA" id="ARBA00022692"/>
    </source>
</evidence>
<dbReference type="EC" id="3.6.1.27" evidence="3 14"/>
<keyword evidence="10 14" id="KW-0046">Antibiotic resistance</keyword>
<evidence type="ECO:0000256" key="14">
    <source>
        <dbReference type="HAMAP-Rule" id="MF_01006"/>
    </source>
</evidence>
<evidence type="ECO:0000256" key="9">
    <source>
        <dbReference type="ARBA" id="ARBA00023136"/>
    </source>
</evidence>
<reference evidence="15 16" key="1">
    <citation type="submission" date="2013-11" db="EMBL/GenBank/DDBJ databases">
        <title>The Genome Sequence of Fusobacterium sp. 7_1.</title>
        <authorList>
            <consortium name="The Broad Institute Genome Sequencing Platform"/>
            <person name="Earl A."/>
            <person name="Ward D."/>
            <person name="Feldgarden M."/>
            <person name="Gevers D."/>
            <person name="Strauss J."/>
            <person name="Ambrose C.E."/>
            <person name="Allen-Vercoe E."/>
            <person name="Walker B."/>
            <person name="Young S.K."/>
            <person name="Zeng Q."/>
            <person name="Gargeya S."/>
            <person name="Fitzgerald M."/>
            <person name="Haas B."/>
            <person name="Abouelleil A."/>
            <person name="Alvarado L."/>
            <person name="Arachchi H.M."/>
            <person name="Berlin A.M."/>
            <person name="Chapman S.B."/>
            <person name="Goldberg J."/>
            <person name="Griggs A."/>
            <person name="Gujja S."/>
            <person name="Hansen M."/>
            <person name="Howarth C."/>
            <person name="Imamovic A."/>
            <person name="Larimer J."/>
            <person name="McCowen C."/>
            <person name="Montmayeur A."/>
            <person name="Murphy C."/>
            <person name="Neiman D."/>
            <person name="Pearson M."/>
            <person name="Priest M."/>
            <person name="Roberts A."/>
            <person name="Saif S."/>
            <person name="Shea T."/>
            <person name="Sisk P."/>
            <person name="Sykes S."/>
            <person name="Wortman J."/>
            <person name="Nusbaum C."/>
            <person name="Birren B."/>
        </authorList>
    </citation>
    <scope>NUCLEOTIDE SEQUENCE [LARGE SCALE GENOMIC DNA]</scope>
    <source>
        <strain evidence="15 16">7_1</strain>
    </source>
</reference>
<dbReference type="HAMAP" id="MF_01006">
    <property type="entry name" value="Undec_diphosphatase"/>
    <property type="match status" value="1"/>
</dbReference>
<dbReference type="GO" id="GO:0046677">
    <property type="term" value="P:response to antibiotic"/>
    <property type="evidence" value="ECO:0007669"/>
    <property type="project" value="UniProtKB-UniRule"/>
</dbReference>
<evidence type="ECO:0000256" key="3">
    <source>
        <dbReference type="ARBA" id="ARBA00012374"/>
    </source>
</evidence>
<feature type="transmembrane region" description="Helical" evidence="14">
    <location>
        <begin position="252"/>
        <end position="271"/>
    </location>
</feature>
<dbReference type="PANTHER" id="PTHR30622:SF3">
    <property type="entry name" value="UNDECAPRENYL-DIPHOSPHATASE"/>
    <property type="match status" value="1"/>
</dbReference>
<dbReference type="GO" id="GO:0005886">
    <property type="term" value="C:plasma membrane"/>
    <property type="evidence" value="ECO:0007669"/>
    <property type="project" value="UniProtKB-SubCell"/>
</dbReference>
<proteinExistence type="inferred from homology"/>
<dbReference type="RefSeq" id="WP_016361432.1">
    <property type="nucleotide sequence ID" value="NZ_AKBT01000001.1"/>
</dbReference>
<feature type="transmembrane region" description="Helical" evidence="14">
    <location>
        <begin position="223"/>
        <end position="240"/>
    </location>
</feature>
<dbReference type="GO" id="GO:0050380">
    <property type="term" value="F:undecaprenyl-diphosphatase activity"/>
    <property type="evidence" value="ECO:0007669"/>
    <property type="project" value="UniProtKB-UniRule"/>
</dbReference>
<evidence type="ECO:0000256" key="8">
    <source>
        <dbReference type="ARBA" id="ARBA00022989"/>
    </source>
</evidence>
<keyword evidence="9 14" id="KW-0472">Membrane</keyword>
<dbReference type="NCBIfam" id="NF001391">
    <property type="entry name" value="PRK00281.1-5"/>
    <property type="match status" value="1"/>
</dbReference>
<dbReference type="GO" id="GO:0071555">
    <property type="term" value="P:cell wall organization"/>
    <property type="evidence" value="ECO:0007669"/>
    <property type="project" value="UniProtKB-KW"/>
</dbReference>
<dbReference type="HOGENOM" id="CLU_060296_2_0_0"/>
<name>A0A140PV79_9FUSO</name>
<feature type="transmembrane region" description="Helical" evidence="14">
    <location>
        <begin position="84"/>
        <end position="102"/>
    </location>
</feature>
<keyword evidence="14" id="KW-0133">Cell shape</keyword>
<protein>
    <recommendedName>
        <fullName evidence="4 14">Undecaprenyl-diphosphatase</fullName>
        <ecNumber evidence="3 14">3.6.1.27</ecNumber>
    </recommendedName>
    <alternativeName>
        <fullName evidence="12 14">Bacitracin resistance protein</fullName>
    </alternativeName>
    <alternativeName>
        <fullName evidence="11 14">Undecaprenyl pyrophosphate phosphatase</fullName>
    </alternativeName>
</protein>
<dbReference type="GO" id="GO:0009252">
    <property type="term" value="P:peptidoglycan biosynthetic process"/>
    <property type="evidence" value="ECO:0007669"/>
    <property type="project" value="UniProtKB-KW"/>
</dbReference>
<comment type="subcellular location">
    <subcellularLocation>
        <location evidence="1 14">Cell membrane</location>
        <topology evidence="1 14">Multi-pass membrane protein</topology>
    </subcellularLocation>
</comment>
<feature type="transmembrane region" description="Helical" evidence="14">
    <location>
        <begin position="156"/>
        <end position="181"/>
    </location>
</feature>
<keyword evidence="7 14" id="KW-0378">Hydrolase</keyword>
<dbReference type="Pfam" id="PF02673">
    <property type="entry name" value="BacA"/>
    <property type="match status" value="1"/>
</dbReference>
<evidence type="ECO:0000256" key="10">
    <source>
        <dbReference type="ARBA" id="ARBA00023251"/>
    </source>
</evidence>
<comment type="catalytic activity">
    <reaction evidence="13 14">
        <text>di-trans,octa-cis-undecaprenyl diphosphate + H2O = di-trans,octa-cis-undecaprenyl phosphate + phosphate + H(+)</text>
        <dbReference type="Rhea" id="RHEA:28094"/>
        <dbReference type="ChEBI" id="CHEBI:15377"/>
        <dbReference type="ChEBI" id="CHEBI:15378"/>
        <dbReference type="ChEBI" id="CHEBI:43474"/>
        <dbReference type="ChEBI" id="CHEBI:58405"/>
        <dbReference type="ChEBI" id="CHEBI:60392"/>
        <dbReference type="EC" id="3.6.1.27"/>
    </reaction>
</comment>
<dbReference type="PANTHER" id="PTHR30622">
    <property type="entry name" value="UNDECAPRENYL-DIPHOSPHATASE"/>
    <property type="match status" value="1"/>
</dbReference>
<evidence type="ECO:0000313" key="15">
    <source>
        <dbReference type="EMBL" id="EEO43304.2"/>
    </source>
</evidence>
<comment type="miscellaneous">
    <text evidence="14">Bacitracin is thought to be involved in the inhibition of peptidoglycan synthesis by sequestering undecaprenyl diphosphate, thereby reducing the pool of lipid carrier available.</text>
</comment>
<keyword evidence="5 14" id="KW-1003">Cell membrane</keyword>
<dbReference type="NCBIfam" id="TIGR00753">
    <property type="entry name" value="undec_PP_bacA"/>
    <property type="match status" value="1"/>
</dbReference>
<evidence type="ECO:0000256" key="13">
    <source>
        <dbReference type="ARBA" id="ARBA00047594"/>
    </source>
</evidence>
<keyword evidence="8 14" id="KW-1133">Transmembrane helix</keyword>
<comment type="similarity">
    <text evidence="2 14">Belongs to the UppP family.</text>
</comment>
<evidence type="ECO:0000256" key="11">
    <source>
        <dbReference type="ARBA" id="ARBA00032707"/>
    </source>
</evidence>
<evidence type="ECO:0000256" key="4">
    <source>
        <dbReference type="ARBA" id="ARBA00021581"/>
    </source>
</evidence>
<accession>A0A140PV79</accession>
<dbReference type="eggNOG" id="COG1968">
    <property type="taxonomic scope" value="Bacteria"/>
</dbReference>
<evidence type="ECO:0000256" key="2">
    <source>
        <dbReference type="ARBA" id="ARBA00010621"/>
    </source>
</evidence>